<name>A0A8J5VBA8_ZIZPA</name>
<organism evidence="2 3">
    <name type="scientific">Zizania palustris</name>
    <name type="common">Northern wild rice</name>
    <dbReference type="NCBI Taxonomy" id="103762"/>
    <lineage>
        <taxon>Eukaryota</taxon>
        <taxon>Viridiplantae</taxon>
        <taxon>Streptophyta</taxon>
        <taxon>Embryophyta</taxon>
        <taxon>Tracheophyta</taxon>
        <taxon>Spermatophyta</taxon>
        <taxon>Magnoliopsida</taxon>
        <taxon>Liliopsida</taxon>
        <taxon>Poales</taxon>
        <taxon>Poaceae</taxon>
        <taxon>BOP clade</taxon>
        <taxon>Oryzoideae</taxon>
        <taxon>Oryzeae</taxon>
        <taxon>Zizaniinae</taxon>
        <taxon>Zizania</taxon>
    </lineage>
</organism>
<comment type="caution">
    <text evidence="2">The sequence shown here is derived from an EMBL/GenBank/DDBJ whole genome shotgun (WGS) entry which is preliminary data.</text>
</comment>
<evidence type="ECO:0000313" key="2">
    <source>
        <dbReference type="EMBL" id="KAG8058995.1"/>
    </source>
</evidence>
<sequence>MTIDQQPAPRVISPGIRSVRIGHEIRADVAWVDTSSTFFSESGAKQIERIPTEAPPPPKSAARSAAISPAAASPGSPEKTNPPPPRRRGRGRCRAVSACPSADLSVVSEVQCLSSRGNLSPYWRPQRTWILRNKFFKSGSRRRYSKTTRTT</sequence>
<reference evidence="2" key="2">
    <citation type="submission" date="2021-02" db="EMBL/GenBank/DDBJ databases">
        <authorList>
            <person name="Kimball J.A."/>
            <person name="Haas M.W."/>
            <person name="Macchietto M."/>
            <person name="Kono T."/>
            <person name="Duquette J."/>
            <person name="Shao M."/>
        </authorList>
    </citation>
    <scope>NUCLEOTIDE SEQUENCE</scope>
    <source>
        <tissue evidence="2">Fresh leaf tissue</tissue>
    </source>
</reference>
<keyword evidence="3" id="KW-1185">Reference proteome</keyword>
<feature type="region of interest" description="Disordered" evidence="1">
    <location>
        <begin position="42"/>
        <end position="94"/>
    </location>
</feature>
<reference evidence="2" key="1">
    <citation type="journal article" date="2021" name="bioRxiv">
        <title>Whole Genome Assembly and Annotation of Northern Wild Rice, Zizania palustris L., Supports a Whole Genome Duplication in the Zizania Genus.</title>
        <authorList>
            <person name="Haas M."/>
            <person name="Kono T."/>
            <person name="Macchietto M."/>
            <person name="Millas R."/>
            <person name="McGilp L."/>
            <person name="Shao M."/>
            <person name="Duquette J."/>
            <person name="Hirsch C.N."/>
            <person name="Kimball J."/>
        </authorList>
    </citation>
    <scope>NUCLEOTIDE SEQUENCE</scope>
    <source>
        <tissue evidence="2">Fresh leaf tissue</tissue>
    </source>
</reference>
<dbReference type="AlphaFoldDB" id="A0A8J5VBA8"/>
<dbReference type="Proteomes" id="UP000729402">
    <property type="component" value="Unassembled WGS sequence"/>
</dbReference>
<feature type="compositionally biased region" description="Low complexity" evidence="1">
    <location>
        <begin position="60"/>
        <end position="77"/>
    </location>
</feature>
<gene>
    <name evidence="2" type="ORF">GUJ93_ZPchr0002g24343</name>
</gene>
<accession>A0A8J5VBA8</accession>
<proteinExistence type="predicted"/>
<evidence type="ECO:0000313" key="3">
    <source>
        <dbReference type="Proteomes" id="UP000729402"/>
    </source>
</evidence>
<dbReference type="EMBL" id="JAAALK010000287">
    <property type="protein sequence ID" value="KAG8058995.1"/>
    <property type="molecule type" value="Genomic_DNA"/>
</dbReference>
<evidence type="ECO:0000256" key="1">
    <source>
        <dbReference type="SAM" id="MobiDB-lite"/>
    </source>
</evidence>
<protein>
    <submittedName>
        <fullName evidence="2">Uncharacterized protein</fullName>
    </submittedName>
</protein>